<name>S4ATI8_9ACTN</name>
<feature type="region of interest" description="Disordered" evidence="1">
    <location>
        <begin position="793"/>
        <end position="824"/>
    </location>
</feature>
<dbReference type="AlphaFoldDB" id="S4ATI8"/>
<proteinExistence type="predicted"/>
<evidence type="ECO:0000256" key="1">
    <source>
        <dbReference type="SAM" id="MobiDB-lite"/>
    </source>
</evidence>
<feature type="region of interest" description="Disordered" evidence="1">
    <location>
        <begin position="278"/>
        <end position="312"/>
    </location>
</feature>
<gene>
    <name evidence="2" type="ORF">STRAU_2295</name>
</gene>
<evidence type="ECO:0000313" key="2">
    <source>
        <dbReference type="EMBL" id="EPH44737.1"/>
    </source>
</evidence>
<feature type="region of interest" description="Disordered" evidence="1">
    <location>
        <begin position="549"/>
        <end position="615"/>
    </location>
</feature>
<dbReference type="PATRIC" id="fig|1286094.4.peg.2271"/>
<dbReference type="Proteomes" id="UP000014629">
    <property type="component" value="Unassembled WGS sequence"/>
</dbReference>
<feature type="compositionally biased region" description="Low complexity" evidence="1">
    <location>
        <begin position="564"/>
        <end position="574"/>
    </location>
</feature>
<feature type="compositionally biased region" description="Basic and acidic residues" evidence="1">
    <location>
        <begin position="701"/>
        <end position="713"/>
    </location>
</feature>
<feature type="compositionally biased region" description="Basic residues" evidence="1">
    <location>
        <begin position="102"/>
        <end position="118"/>
    </location>
</feature>
<feature type="region of interest" description="Disordered" evidence="1">
    <location>
        <begin position="701"/>
        <end position="757"/>
    </location>
</feature>
<keyword evidence="3" id="KW-1185">Reference proteome</keyword>
<dbReference type="EMBL" id="AOPZ01000078">
    <property type="protein sequence ID" value="EPH44737.1"/>
    <property type="molecule type" value="Genomic_DNA"/>
</dbReference>
<evidence type="ECO:0000313" key="3">
    <source>
        <dbReference type="Proteomes" id="UP000014629"/>
    </source>
</evidence>
<feature type="region of interest" description="Disordered" evidence="1">
    <location>
        <begin position="90"/>
        <end position="121"/>
    </location>
</feature>
<protein>
    <submittedName>
        <fullName evidence="2">Uncharacterized protein</fullName>
    </submittedName>
</protein>
<accession>S4ATI8</accession>
<comment type="caution">
    <text evidence="2">The sequence shown here is derived from an EMBL/GenBank/DDBJ whole genome shotgun (WGS) entry which is preliminary data.</text>
</comment>
<organism evidence="2 3">
    <name type="scientific">Streptomyces aurantiacus JA 4570</name>
    <dbReference type="NCBI Taxonomy" id="1286094"/>
    <lineage>
        <taxon>Bacteria</taxon>
        <taxon>Bacillati</taxon>
        <taxon>Actinomycetota</taxon>
        <taxon>Actinomycetes</taxon>
        <taxon>Kitasatosporales</taxon>
        <taxon>Streptomycetaceae</taxon>
        <taxon>Streptomyces</taxon>
        <taxon>Streptomyces aurantiacus group</taxon>
    </lineage>
</organism>
<feature type="compositionally biased region" description="Basic and acidic residues" evidence="1">
    <location>
        <begin position="593"/>
        <end position="608"/>
    </location>
</feature>
<feature type="compositionally biased region" description="Basic and acidic residues" evidence="1">
    <location>
        <begin position="723"/>
        <end position="755"/>
    </location>
</feature>
<reference evidence="2 3" key="1">
    <citation type="submission" date="2013-02" db="EMBL/GenBank/DDBJ databases">
        <title>Draft Genome Sequence of Streptomyces aurantiacus, Which Produces Setomimycin.</title>
        <authorList>
            <person name="Gruening B.A."/>
            <person name="Praeg A."/>
            <person name="Erxleben A."/>
            <person name="Guenther S."/>
            <person name="Mueller M."/>
        </authorList>
    </citation>
    <scope>NUCLEOTIDE SEQUENCE [LARGE SCALE GENOMIC DNA]</scope>
    <source>
        <strain evidence="2 3">JA 4570</strain>
    </source>
</reference>
<sequence>MAALPAQGGHRRFGEPPRLRAHAEGLEPGGVVEQFGAVVAGQREYCRRSGDQPGRVDVAYGDGEPLHDAGRRLLGREPGRVRQVLHLDRPATGVPGRIGGGPHRRRRGHEVTPGRRHGGVCPGHLARDDGDRVGPAAGQDAFGGVGLSFLGQADSQPAGRLRAEEAPTAGLLPHRLPQQRDRLRPTAEDPLEIAAEQRRLGALLLSRYVRAAVAVVRGRRVWRVGRVSRAVCAICAVCAFRGPQQPDVPYDSREFGQVRRAGPVCRCFLGERDSLLRTSGQREADGEGQAGGRDARPARRTAQDPLGGTHGRARAAAEEQHQRVCAVQGGQFGGHGHLGAQRVEFHGGACRIAVGPAAVLGERDGLRQPCVRFGRLGSGPFQDPPRLGFVAELHQCAGQRDGGGAGLVQGPAREAAGEVGVVPVGRLGRPDQETGVDGAVGVQLPAGPCHLIRFRQCARGEQGAREPAAAQQGQPLACRRAQHRPAQPHQDLAVVFGRADVAPGLQALDDVGGHRLQDGQRERFAQGDGVQGVPLHRPEAAQLTVEQLGKARRHGHRAAPPPQAARLPQAARHPGVPDQFGHEQRVSAGPPEQEVHGGPRRLAVDQRARQPCGVGGAERRQVDAFQVLVLPQRHHGVRHLQAGAGGDDQTQASLGGQVQRQDRGPLVEPVHVVDDEHRGALSGTAAQFAADQAVRPAVVERRVDAEQSPEHAEGNAPARLGGRRPDDFEARGVEPARHGGEQRRLSDTGGPDHRHAPLGHNGAQHLLLFLILGDQRSGTQIVRHCFSPVRLPRPPSAARRIGGAVTGAPTAPRHRGPDAWSSQS</sequence>